<dbReference type="SUPFAM" id="SSF117281">
    <property type="entry name" value="Kelch motif"/>
    <property type="match status" value="1"/>
</dbReference>
<dbReference type="Gene3D" id="2.120.10.80">
    <property type="entry name" value="Kelch-type beta propeller"/>
    <property type="match status" value="2"/>
</dbReference>
<keyword evidence="5" id="KW-0812">Transmembrane</keyword>
<gene>
    <name evidence="6" type="ORF">GTHE00462_LOCUS14448</name>
</gene>
<name>A0A7S4KL73_GUITH</name>
<dbReference type="InterPro" id="IPR011936">
    <property type="entry name" value="Myxo_disulph_rpt"/>
</dbReference>
<evidence type="ECO:0000256" key="4">
    <source>
        <dbReference type="ARBA" id="ARBA00023157"/>
    </source>
</evidence>
<keyword evidence="4" id="KW-1015">Disulfide bond</keyword>
<evidence type="ECO:0000256" key="3">
    <source>
        <dbReference type="ARBA" id="ARBA00022737"/>
    </source>
</evidence>
<dbReference type="EMBL" id="HBKN01018324">
    <property type="protein sequence ID" value="CAE2298083.1"/>
    <property type="molecule type" value="Transcribed_RNA"/>
</dbReference>
<keyword evidence="2" id="KW-0732">Signal</keyword>
<evidence type="ECO:0000313" key="6">
    <source>
        <dbReference type="EMBL" id="CAE2298083.1"/>
    </source>
</evidence>
<dbReference type="Pfam" id="PF13948">
    <property type="entry name" value="DUF4215"/>
    <property type="match status" value="1"/>
</dbReference>
<evidence type="ECO:0000256" key="5">
    <source>
        <dbReference type="SAM" id="Phobius"/>
    </source>
</evidence>
<reference evidence="6" key="1">
    <citation type="submission" date="2021-01" db="EMBL/GenBank/DDBJ databases">
        <authorList>
            <person name="Corre E."/>
            <person name="Pelletier E."/>
            <person name="Niang G."/>
            <person name="Scheremetjew M."/>
            <person name="Finn R."/>
            <person name="Kale V."/>
            <person name="Holt S."/>
            <person name="Cochrane G."/>
            <person name="Meng A."/>
            <person name="Brown T."/>
            <person name="Cohen L."/>
        </authorList>
    </citation>
    <scope>NUCLEOTIDE SEQUENCE</scope>
    <source>
        <strain evidence="6">CCMP 2712</strain>
    </source>
</reference>
<accession>A0A7S4KL73</accession>
<organism evidence="6">
    <name type="scientific">Guillardia theta</name>
    <name type="common">Cryptophyte</name>
    <name type="synonym">Cryptomonas phi</name>
    <dbReference type="NCBI Taxonomy" id="55529"/>
    <lineage>
        <taxon>Eukaryota</taxon>
        <taxon>Cryptophyceae</taxon>
        <taxon>Pyrenomonadales</taxon>
        <taxon>Geminigeraceae</taxon>
        <taxon>Guillardia</taxon>
    </lineage>
</organism>
<dbReference type="PANTHER" id="PTHR46093">
    <property type="entry name" value="ACYL-COA-BINDING DOMAIN-CONTAINING PROTEIN 5"/>
    <property type="match status" value="1"/>
</dbReference>
<dbReference type="InterPro" id="IPR029058">
    <property type="entry name" value="AB_hydrolase_fold"/>
</dbReference>
<evidence type="ECO:0000256" key="2">
    <source>
        <dbReference type="ARBA" id="ARBA00022729"/>
    </source>
</evidence>
<feature type="transmembrane region" description="Helical" evidence="5">
    <location>
        <begin position="239"/>
        <end position="256"/>
    </location>
</feature>
<dbReference type="SUPFAM" id="SSF53474">
    <property type="entry name" value="alpha/beta-Hydrolases"/>
    <property type="match status" value="1"/>
</dbReference>
<feature type="transmembrane region" description="Helical" evidence="5">
    <location>
        <begin position="185"/>
        <end position="203"/>
    </location>
</feature>
<keyword evidence="5" id="KW-0472">Membrane</keyword>
<feature type="transmembrane region" description="Helical" evidence="5">
    <location>
        <begin position="156"/>
        <end position="179"/>
    </location>
</feature>
<keyword evidence="3" id="KW-0677">Repeat</keyword>
<dbReference type="NCBIfam" id="TIGR02232">
    <property type="entry name" value="myxo_disulf_rpt"/>
    <property type="match status" value="1"/>
</dbReference>
<keyword evidence="1" id="KW-0880">Kelch repeat</keyword>
<proteinExistence type="predicted"/>
<keyword evidence="5" id="KW-1133">Transmembrane helix</keyword>
<sequence>MSQKVNDVQKIQNPPDDIALHCKDGEVQMTLYITWDMSWSDILDLLKQKFHRACVFSYYDRTSRTEFLINSEDDFDFFCSKIEKFGEATVHIKNATFMPSDFVTDQFLVPSQPFEEESSQTNTSELEIGDVGLLEEKMSFHRRSWFSRFSDCPIPLVYMILFGGSGFVLSVLAVVLGYMFDFNNVAAIAVALPCNIFFLSFWVKEVESGFAFLFRLGVGFLGFYSSLVAMVSFGITKQFFVLAICFLYLLSCFWYVEICIRALGWESWFQGIRNLYNWVIGGCTLVGFRQPEDVEEIQILGEPPPPSIFNAFQTVEERFPGAQWIRPKVGQRVKHIGTCLANLSEKMSPLGPWEEGIIEKKLARQLRKWLVRLGNKTDADFKKFSTLPWGTVTYVGSIGIKVEWDIETIPGIKDAGYYADGEDGFYELVLYQEDDTAKDELYEDGTRIHSGGSRVTSVTTFLLYFSRRFCMLFWYWLAFFAYFGLLYALEYSLTRYAVFQAMGGVQYVAKGQMLNARPGNNVNLHMYCKGPAILSDYDGRPAIVTEAMEGIGQGISMARLQDYVTTKGICCVYDRVGFGWSSNLNDGPRTPRNITNLLKYALLYGTDSVSGSPLSWTLSYQGANNETLTKSIPIKPPFVLLGNSAGALYVRQFAHENPELVAAMILIDPLPAMPTTQGYILSPQQKLLSPFWMNLCLRFLQPMGLVYTLFPNIVYQLFNPSTAFLFNGGHSASYDSFQIMTSFMFVSSWCPAVLNEYQGLYSNPQVGIQTVEQADKAGYSMPTVIWIRNVDNLAGTKSTDKIYPPLQSSVSSRRNSNATSCTNNCLSWQDVGRSLVQYFRNPWIDPFTAAPDIMLGDSTGCVVNNCDEYTAMENAFEINSAVLDIYNMLGYRVNISSTQWKIRMAGIASNFSEAKFKDDLGVVLRQITSEFIFVTSPVQVIRPNVGATVPTPPANKDQYVGFSGTEFGTPNYVPIKNLGTFEVEVYFYGHKQLTVEWATGNLNGNQNALDTTALSRRTVFLHQWQVLEIQEKSCITVSNLSCSFQNIDIFSSTFALPIYGCPQNSYKTGSFCTACPISTTSISGATSLVACFKCDSNGTSPTSGIYQYLSCDGKTCQKCPAETLSSEGSLGLSDCTPIPVITFWLNGPIGNTYTADNVTAQGLGRPSHNPFNKSKFREMLTLVANISYDRITFLGEPQEISNYPESRCEQLRGACIFQFSVMFYASSTELLKTSVARVTGDECKKYDRITCVYPDVNGTAQLWRTKMMYEYQILKIFTETRQSKAAGTCPDKWIVGPKLLIDVDLFKSSFLSVTYACPNKYYQSSSGFCEPCPDMTTSDQGATDIAHCIPYNSFFLTAKDASLTYDSRTRIASGGQTSAQPNAYDINKNPVYYIIRGYSLHPYQIASPASPALGNQISYCSNRLNCFNESEFRVNLSTVLQGKVTANEIRLVKADFCNSTDMYQKRLCGPWPGVAPYNKQCVCANISNSSICYETRGYLHLSLYIGKTANVNSPFQSNVKTASDCAQILQTPDYLNFSANAFLYNPNSLTCWPRVLDLKSENLHSNLFCYSNSPDCRDLVANFAQDKVVAADKLAGTQLYWINTSSCMMNNSFVLEDSSKCDLKSNLNSNPLDIHHYIISLHADNASNLRDAVSILTSAAGNENELKYQFFTNYAILQVMEAEDKSLINGTSAERSLIQSNNFDPHMPYLVETTALCNVSGWARGASCLSTASAMVSSGYAACVFNATLQKVVQVCPAGYAASCGEGLPPECISQNSSHRQASLAFLLPFDSYAKLYFKSNAQLSLCQAATCKYLPADVLLTRVDIGWSSTAGVPSELVLLVFSDGSSQTLNLTHPDQVFTYYIQPVVTQSLSIQSPTALYDLSVFWLEPFGQQFSETRHNEAMKVADILQQDFMARDYNFSCPPTTFRSGRYCTACPYPQVNFGPNGHECRCPVCGDGAVQWQAREQCDDGNLINNDGCSSECTIEVSQVCQGPKNPFTLVGIPSESYYIKDQCNRPGAFWTDFGTASFAPRFGLTATYHRNYTWIFGGIGSNFANFYNDIWIMNETDLCVPRKESQSCANAGPNGGSPVIYHKITSIGDTQPSARGLHGMISFKGKLYLIGGAIANNEQQRNLNQSFDDVFQSDGVPSTGGTVTWTRVGRLPQARCMFSLIEFNNTIVIMGGLYVTTAGGLVANPISNVLAADLRDPQFGRSWALLTETARWGQRYGHTVTIRENLLYLFGGIVGKNAMNDVWRSADGITWIQLTSSTRWGRRGLLSSIYYKQSLWVLGGFNSTMSSTIEPNKFYSDVWVSTGLEKRADGSLADPGEIWQPATENAAWLKRGAFGKEMLLRACLMVGCSPSGVRERSDKQPLAVWRDGLADTGT</sequence>
<dbReference type="Gene3D" id="3.40.50.1820">
    <property type="entry name" value="alpha/beta hydrolase"/>
    <property type="match status" value="1"/>
</dbReference>
<protein>
    <submittedName>
        <fullName evidence="6">Uncharacterized protein</fullName>
    </submittedName>
</protein>
<evidence type="ECO:0000256" key="1">
    <source>
        <dbReference type="ARBA" id="ARBA00022441"/>
    </source>
</evidence>
<feature type="transmembrane region" description="Helical" evidence="5">
    <location>
        <begin position="472"/>
        <end position="489"/>
    </location>
</feature>
<dbReference type="PANTHER" id="PTHR46093:SF18">
    <property type="entry name" value="FIBRONECTIN TYPE-III DOMAIN-CONTAINING PROTEIN"/>
    <property type="match status" value="1"/>
</dbReference>
<feature type="transmembrane region" description="Helical" evidence="5">
    <location>
        <begin position="210"/>
        <end position="233"/>
    </location>
</feature>
<dbReference type="InterPro" id="IPR015915">
    <property type="entry name" value="Kelch-typ_b-propeller"/>
</dbReference>